<dbReference type="Proteomes" id="UP001057520">
    <property type="component" value="Chromosome"/>
</dbReference>
<evidence type="ECO:0000256" key="3">
    <source>
        <dbReference type="ARBA" id="ARBA00022448"/>
    </source>
</evidence>
<evidence type="ECO:0000256" key="1">
    <source>
        <dbReference type="ARBA" id="ARBA00004571"/>
    </source>
</evidence>
<dbReference type="Pfam" id="PF00593">
    <property type="entry name" value="TonB_dep_Rec_b-barrel"/>
    <property type="match status" value="1"/>
</dbReference>
<keyword evidence="5 10" id="KW-0812">Transmembrane</keyword>
<dbReference type="PANTHER" id="PTHR32552">
    <property type="entry name" value="FERRICHROME IRON RECEPTOR-RELATED"/>
    <property type="match status" value="1"/>
</dbReference>
<evidence type="ECO:0000256" key="7">
    <source>
        <dbReference type="ARBA" id="ARBA00023136"/>
    </source>
</evidence>
<evidence type="ECO:0000259" key="14">
    <source>
        <dbReference type="Pfam" id="PF07715"/>
    </source>
</evidence>
<feature type="domain" description="TonB-dependent receptor-like beta-barrel" evidence="13">
    <location>
        <begin position="301"/>
        <end position="673"/>
    </location>
</feature>
<dbReference type="InterPro" id="IPR010105">
    <property type="entry name" value="TonB_sidphr_rcpt"/>
</dbReference>
<evidence type="ECO:0000313" key="16">
    <source>
        <dbReference type="Proteomes" id="UP001057520"/>
    </source>
</evidence>
<dbReference type="NCBIfam" id="TIGR01783">
    <property type="entry name" value="TonB-siderophor"/>
    <property type="match status" value="1"/>
</dbReference>
<keyword evidence="6 11" id="KW-0798">TonB box</keyword>
<dbReference type="SUPFAM" id="SSF56935">
    <property type="entry name" value="Porins"/>
    <property type="match status" value="1"/>
</dbReference>
<feature type="chain" id="PRO_5047351047" evidence="12">
    <location>
        <begin position="32"/>
        <end position="703"/>
    </location>
</feature>
<evidence type="ECO:0000256" key="9">
    <source>
        <dbReference type="ARBA" id="ARBA00023237"/>
    </source>
</evidence>
<keyword evidence="12" id="KW-0732">Signal</keyword>
<gene>
    <name evidence="15" type="ORF">MZV50_17585</name>
</gene>
<dbReference type="InterPro" id="IPR037066">
    <property type="entry name" value="Plug_dom_sf"/>
</dbReference>
<evidence type="ECO:0000256" key="11">
    <source>
        <dbReference type="RuleBase" id="RU003357"/>
    </source>
</evidence>
<dbReference type="Gene3D" id="2.40.170.20">
    <property type="entry name" value="TonB-dependent receptor, beta-barrel domain"/>
    <property type="match status" value="1"/>
</dbReference>
<keyword evidence="8 15" id="KW-0675">Receptor</keyword>
<accession>A0ABY4ZPD2</accession>
<evidence type="ECO:0000256" key="6">
    <source>
        <dbReference type="ARBA" id="ARBA00023077"/>
    </source>
</evidence>
<keyword evidence="4 10" id="KW-1134">Transmembrane beta strand</keyword>
<feature type="domain" description="TonB-dependent receptor plug" evidence="14">
    <location>
        <begin position="71"/>
        <end position="170"/>
    </location>
</feature>
<reference evidence="15 16" key="1">
    <citation type="submission" date="2022-04" db="EMBL/GenBank/DDBJ databases">
        <title>Genome sequence of soybean root-associated Caulobacter segnis RL271.</title>
        <authorList>
            <person name="Longley R."/>
            <person name="Bonito G."/>
            <person name="Trigodet F."/>
            <person name="Crosson S."/>
            <person name="Fiebig A."/>
        </authorList>
    </citation>
    <scope>NUCLEOTIDE SEQUENCE [LARGE SCALE GENOMIC DNA]</scope>
    <source>
        <strain evidence="15 16">RL271</strain>
    </source>
</reference>
<comment type="subcellular location">
    <subcellularLocation>
        <location evidence="1 10">Cell outer membrane</location>
        <topology evidence="1 10">Multi-pass membrane protein</topology>
    </subcellularLocation>
</comment>
<keyword evidence="7 10" id="KW-0472">Membrane</keyword>
<dbReference type="Gene3D" id="2.170.130.10">
    <property type="entry name" value="TonB-dependent receptor, plug domain"/>
    <property type="match status" value="1"/>
</dbReference>
<evidence type="ECO:0000256" key="8">
    <source>
        <dbReference type="ARBA" id="ARBA00023170"/>
    </source>
</evidence>
<feature type="signal peptide" evidence="12">
    <location>
        <begin position="1"/>
        <end position="31"/>
    </location>
</feature>
<dbReference type="Pfam" id="PF07715">
    <property type="entry name" value="Plug"/>
    <property type="match status" value="1"/>
</dbReference>
<dbReference type="InterPro" id="IPR039426">
    <property type="entry name" value="TonB-dep_rcpt-like"/>
</dbReference>
<keyword evidence="3 10" id="KW-0813">Transport</keyword>
<dbReference type="EMBL" id="CP096040">
    <property type="protein sequence ID" value="USQ94390.1"/>
    <property type="molecule type" value="Genomic_DNA"/>
</dbReference>
<evidence type="ECO:0000256" key="2">
    <source>
        <dbReference type="ARBA" id="ARBA00009810"/>
    </source>
</evidence>
<evidence type="ECO:0000256" key="5">
    <source>
        <dbReference type="ARBA" id="ARBA00022692"/>
    </source>
</evidence>
<dbReference type="InterPro" id="IPR036942">
    <property type="entry name" value="Beta-barrel_TonB_sf"/>
</dbReference>
<dbReference type="InterPro" id="IPR000531">
    <property type="entry name" value="Beta-barrel_TonB"/>
</dbReference>
<proteinExistence type="inferred from homology"/>
<protein>
    <submittedName>
        <fullName evidence="15">TonB-dependent siderophore receptor</fullName>
    </submittedName>
</protein>
<dbReference type="PANTHER" id="PTHR32552:SF82">
    <property type="entry name" value="FCUA PROTEIN"/>
    <property type="match status" value="1"/>
</dbReference>
<evidence type="ECO:0000313" key="15">
    <source>
        <dbReference type="EMBL" id="USQ94390.1"/>
    </source>
</evidence>
<dbReference type="CDD" id="cd01347">
    <property type="entry name" value="ligand_gated_channel"/>
    <property type="match status" value="1"/>
</dbReference>
<comment type="similarity">
    <text evidence="2 10 11">Belongs to the TonB-dependent receptor family.</text>
</comment>
<keyword evidence="9 10" id="KW-0998">Cell outer membrane</keyword>
<evidence type="ECO:0000256" key="12">
    <source>
        <dbReference type="SAM" id="SignalP"/>
    </source>
</evidence>
<keyword evidence="16" id="KW-1185">Reference proteome</keyword>
<evidence type="ECO:0000256" key="10">
    <source>
        <dbReference type="PROSITE-ProRule" id="PRU01360"/>
    </source>
</evidence>
<dbReference type="InterPro" id="IPR012910">
    <property type="entry name" value="Plug_dom"/>
</dbReference>
<dbReference type="PROSITE" id="PS52016">
    <property type="entry name" value="TONB_DEPENDENT_REC_3"/>
    <property type="match status" value="1"/>
</dbReference>
<evidence type="ECO:0000259" key="13">
    <source>
        <dbReference type="Pfam" id="PF00593"/>
    </source>
</evidence>
<organism evidence="15 16">
    <name type="scientific">Caulobacter segnis</name>
    <dbReference type="NCBI Taxonomy" id="88688"/>
    <lineage>
        <taxon>Bacteria</taxon>
        <taxon>Pseudomonadati</taxon>
        <taxon>Pseudomonadota</taxon>
        <taxon>Alphaproteobacteria</taxon>
        <taxon>Caulobacterales</taxon>
        <taxon>Caulobacteraceae</taxon>
        <taxon>Caulobacter</taxon>
    </lineage>
</organism>
<evidence type="ECO:0000256" key="4">
    <source>
        <dbReference type="ARBA" id="ARBA00022452"/>
    </source>
</evidence>
<sequence>MFDKLKSVRGLALASSALALSLSALASSAHAADNADQRDSVALDAVVVTADRKDSFGADFVQAGAFRDARVRDTPLTVTILPRDLLDAQQARSVFDAVRNTAGVSQAQINTVIYSNLAIRGIQVDNATNFRLNGVLPIFNFVDMPLEDKDRVEVLKGAGGLYYGFATPSGIVNLVTKRPTATPLTTLDLFGNSRGGVGGAIDLSRPLGDTVGLRINAGGSTIETGIDRTSGHRYFVSTALDWRPTAKLTVELDGQYIFKTVTEPTEFVLPAAVGGVISVPPLQASSKNLGADWMQAKGWETNVLAKARYDFSPAWSASFSVGQSYMKRDRAYSSFSGYNLTTGAGTLGVAMTHGNDYRSTIYRADLAGAVQTGPIEHQLLIGVSQNIRDTNIPTAVRYSFAQNLYDPVVIPERPNPARIIANPSRVKDTGAFIYDRATYNGWLQATIGYRKADYSDVSRTSAYKAKPGAWSYGLMIKPAKWASLYGNYIEGLESGGTAQQIAVNAGQTLPAALSKQKEFGVKIEPVAGFLLTAAHFDIDRASSYINSANYFVQDGRANYKGFEFSASGEVTRDLSVSLSAVSLDAKQISGAASVVGKRIENTAKTSGSIFAEYKIRAVKGLKVSGGLFHVGSRAVNALNQAFVPGYTTLDLGASYQAAIAGRPTTFRVYGENVTGKRYWAATGSSLAAQGAPSAVKLSVSTAF</sequence>
<name>A0ABY4ZPD2_9CAUL</name>